<dbReference type="RefSeq" id="WP_389364178.1">
    <property type="nucleotide sequence ID" value="NZ_JBIACK010000017.1"/>
</dbReference>
<accession>A0ABW6KIK3</accession>
<gene>
    <name evidence="1" type="ORF">ACFYKX_23600</name>
</gene>
<evidence type="ECO:0000313" key="1">
    <source>
        <dbReference type="EMBL" id="MFE8703554.1"/>
    </source>
</evidence>
<dbReference type="InterPro" id="IPR036638">
    <property type="entry name" value="HLH_DNA-bd_sf"/>
</dbReference>
<dbReference type="EMBL" id="JBIACK010000017">
    <property type="protein sequence ID" value="MFE8703554.1"/>
    <property type="molecule type" value="Genomic_DNA"/>
</dbReference>
<organism evidence="1 2">
    <name type="scientific">Cytobacillus spartinae</name>
    <dbReference type="NCBI Taxonomy" id="3299023"/>
    <lineage>
        <taxon>Bacteria</taxon>
        <taxon>Bacillati</taxon>
        <taxon>Bacillota</taxon>
        <taxon>Bacilli</taxon>
        <taxon>Bacillales</taxon>
        <taxon>Bacillaceae</taxon>
        <taxon>Cytobacillus</taxon>
    </lineage>
</organism>
<keyword evidence="2" id="KW-1185">Reference proteome</keyword>
<protein>
    <submittedName>
        <fullName evidence="1">Spo0E family sporulation regulatory protein-aspartic acid phosphatase</fullName>
    </submittedName>
</protein>
<proteinExistence type="predicted"/>
<comment type="caution">
    <text evidence="1">The sequence shown here is derived from an EMBL/GenBank/DDBJ whole genome shotgun (WGS) entry which is preliminary data.</text>
</comment>
<dbReference type="SUPFAM" id="SSF140500">
    <property type="entry name" value="BAS1536-like"/>
    <property type="match status" value="1"/>
</dbReference>
<dbReference type="Pfam" id="PF09388">
    <property type="entry name" value="SpoOE-like"/>
    <property type="match status" value="1"/>
</dbReference>
<dbReference type="InterPro" id="IPR037208">
    <property type="entry name" value="Spo0E-like_sf"/>
</dbReference>
<evidence type="ECO:0000313" key="2">
    <source>
        <dbReference type="Proteomes" id="UP001601059"/>
    </source>
</evidence>
<dbReference type="InterPro" id="IPR018540">
    <property type="entry name" value="Spo0E-like"/>
</dbReference>
<dbReference type="Gene3D" id="4.10.280.10">
    <property type="entry name" value="Helix-loop-helix DNA-binding domain"/>
    <property type="match status" value="1"/>
</dbReference>
<name>A0ABW6KIK3_9BACI</name>
<reference evidence="1 2" key="1">
    <citation type="submission" date="2024-08" db="EMBL/GenBank/DDBJ databases">
        <title>Two novel Cytobacillus novel species.</title>
        <authorList>
            <person name="Liu G."/>
        </authorList>
    </citation>
    <scope>NUCLEOTIDE SEQUENCE [LARGE SCALE GENOMIC DNA]</scope>
    <source>
        <strain evidence="1 2">FJAT-54145</strain>
    </source>
</reference>
<dbReference type="Proteomes" id="UP001601059">
    <property type="component" value="Unassembled WGS sequence"/>
</dbReference>
<sequence>MSTFHPTEKLVHLIEWKRKEMIDSAHQTGLSSLQTLTKSIELDHLLNLHQQASTKNSDLKLEISV</sequence>